<feature type="region of interest" description="Disordered" evidence="1">
    <location>
        <begin position="278"/>
        <end position="304"/>
    </location>
</feature>
<reference evidence="3" key="2">
    <citation type="submission" date="2015-01" db="EMBL/GenBank/DDBJ databases">
        <title>Evolutionary Origins and Diversification of the Mycorrhizal Mutualists.</title>
        <authorList>
            <consortium name="DOE Joint Genome Institute"/>
            <consortium name="Mycorrhizal Genomics Consortium"/>
            <person name="Kohler A."/>
            <person name="Kuo A."/>
            <person name="Nagy L.G."/>
            <person name="Floudas D."/>
            <person name="Copeland A."/>
            <person name="Barry K.W."/>
            <person name="Cichocki N."/>
            <person name="Veneault-Fourrey C."/>
            <person name="LaButti K."/>
            <person name="Lindquist E.A."/>
            <person name="Lipzen A."/>
            <person name="Lundell T."/>
            <person name="Morin E."/>
            <person name="Murat C."/>
            <person name="Riley R."/>
            <person name="Ohm R."/>
            <person name="Sun H."/>
            <person name="Tunlid A."/>
            <person name="Henrissat B."/>
            <person name="Grigoriev I.V."/>
            <person name="Hibbett D.S."/>
            <person name="Martin F."/>
        </authorList>
    </citation>
    <scope>NUCLEOTIDE SEQUENCE [LARGE SCALE GENOMIC DNA]</scope>
    <source>
        <strain evidence="3">UH-Slu-Lm8-n1</strain>
    </source>
</reference>
<keyword evidence="3" id="KW-1185">Reference proteome</keyword>
<evidence type="ECO:0000256" key="1">
    <source>
        <dbReference type="SAM" id="MobiDB-lite"/>
    </source>
</evidence>
<dbReference type="InParanoid" id="A0A0D0B294"/>
<reference evidence="2 3" key="1">
    <citation type="submission" date="2014-04" db="EMBL/GenBank/DDBJ databases">
        <authorList>
            <consortium name="DOE Joint Genome Institute"/>
            <person name="Kuo A."/>
            <person name="Ruytinx J."/>
            <person name="Rineau F."/>
            <person name="Colpaert J."/>
            <person name="Kohler A."/>
            <person name="Nagy L.G."/>
            <person name="Floudas D."/>
            <person name="Copeland A."/>
            <person name="Barry K.W."/>
            <person name="Cichocki N."/>
            <person name="Veneault-Fourrey C."/>
            <person name="LaButti K."/>
            <person name="Lindquist E.A."/>
            <person name="Lipzen A."/>
            <person name="Lundell T."/>
            <person name="Morin E."/>
            <person name="Murat C."/>
            <person name="Sun H."/>
            <person name="Tunlid A."/>
            <person name="Henrissat B."/>
            <person name="Grigoriev I.V."/>
            <person name="Hibbett D.S."/>
            <person name="Martin F."/>
            <person name="Nordberg H.P."/>
            <person name="Cantor M.N."/>
            <person name="Hua S.X."/>
        </authorList>
    </citation>
    <scope>NUCLEOTIDE SEQUENCE [LARGE SCALE GENOMIC DNA]</scope>
    <source>
        <strain evidence="2 3">UH-Slu-Lm8-n1</strain>
    </source>
</reference>
<feature type="region of interest" description="Disordered" evidence="1">
    <location>
        <begin position="334"/>
        <end position="362"/>
    </location>
</feature>
<dbReference type="STRING" id="930992.A0A0D0B294"/>
<dbReference type="HOGENOM" id="CLU_765434_0_0_1"/>
<protein>
    <submittedName>
        <fullName evidence="2">Uncharacterized protein</fullName>
    </submittedName>
</protein>
<feature type="region of interest" description="Disordered" evidence="1">
    <location>
        <begin position="73"/>
        <end position="125"/>
    </location>
</feature>
<gene>
    <name evidence="2" type="ORF">CY34DRAFT_15278</name>
</gene>
<proteinExistence type="predicted"/>
<dbReference type="EMBL" id="KN835413">
    <property type="protein sequence ID" value="KIK38058.1"/>
    <property type="molecule type" value="Genomic_DNA"/>
</dbReference>
<feature type="region of interest" description="Disordered" evidence="1">
    <location>
        <begin position="28"/>
        <end position="59"/>
    </location>
</feature>
<dbReference type="OrthoDB" id="2684127at2759"/>
<evidence type="ECO:0000313" key="2">
    <source>
        <dbReference type="EMBL" id="KIK38058.1"/>
    </source>
</evidence>
<dbReference type="AlphaFoldDB" id="A0A0D0B294"/>
<accession>A0A0D0B294</accession>
<dbReference type="Proteomes" id="UP000054485">
    <property type="component" value="Unassembled WGS sequence"/>
</dbReference>
<evidence type="ECO:0000313" key="3">
    <source>
        <dbReference type="Proteomes" id="UP000054485"/>
    </source>
</evidence>
<name>A0A0D0B294_9AGAM</name>
<feature type="compositionally biased region" description="Polar residues" evidence="1">
    <location>
        <begin position="86"/>
        <end position="100"/>
    </location>
</feature>
<organism evidence="2 3">
    <name type="scientific">Suillus luteus UH-Slu-Lm8-n1</name>
    <dbReference type="NCBI Taxonomy" id="930992"/>
    <lineage>
        <taxon>Eukaryota</taxon>
        <taxon>Fungi</taxon>
        <taxon>Dikarya</taxon>
        <taxon>Basidiomycota</taxon>
        <taxon>Agaricomycotina</taxon>
        <taxon>Agaricomycetes</taxon>
        <taxon>Agaricomycetidae</taxon>
        <taxon>Boletales</taxon>
        <taxon>Suillineae</taxon>
        <taxon>Suillaceae</taxon>
        <taxon>Suillus</taxon>
    </lineage>
</organism>
<sequence length="362" mass="40347">MQIILILLPSNTVRGHQNTPSKAHTIFSAAPDEIPPSPRRSRAGSRSQVPTDYPPLPPTTLLIASRLSIPVARSPARMEEDGRATPTPSRPHSPSCSSNQAEEEMVAKASAERGTANRTSHAPSALEPKIIDSHFHDMDICILLHQMDNATHEVVKKALRKASMQRMRQYRKSFHDHDSSVHLDAGSQPNAMKPPEWAKELMSGMIKVQEHLETLSSQSLNAPSLLAGNTYTPSLLFFDSNTEEKRNIQKTWIKSMYQNETTIIVEEDDEIYGDHTELERRSGEVRSPTRGSMSEFLSADRDDSPGQQFLEELYKLRVKPGGSQSAITHKTWEVARDDQDEFEEGQGTFTESGPPEILDSGN</sequence>